<feature type="compositionally biased region" description="Basic and acidic residues" evidence="1">
    <location>
        <begin position="1049"/>
        <end position="1061"/>
    </location>
</feature>
<dbReference type="VEuPathDB" id="ToxoDB:CSUI_004504"/>
<feature type="compositionally biased region" description="Polar residues" evidence="1">
    <location>
        <begin position="856"/>
        <end position="868"/>
    </location>
</feature>
<name>A0A2C6L0X7_9APIC</name>
<protein>
    <submittedName>
        <fullName evidence="2">Amine-terminal region of a tm vesicle-mediated sorter</fullName>
    </submittedName>
</protein>
<feature type="compositionally biased region" description="Basic and acidic residues" evidence="1">
    <location>
        <begin position="557"/>
        <end position="569"/>
    </location>
</feature>
<reference evidence="2 3" key="1">
    <citation type="journal article" date="2017" name="Int. J. Parasitol.">
        <title>The genome of the protozoan parasite Cystoisospora suis and a reverse vaccinology approach to identify vaccine candidates.</title>
        <authorList>
            <person name="Palmieri N."/>
            <person name="Shrestha A."/>
            <person name="Ruttkowski B."/>
            <person name="Beck T."/>
            <person name="Vogl C."/>
            <person name="Tomley F."/>
            <person name="Blake D.P."/>
            <person name="Joachim A."/>
        </authorList>
    </citation>
    <scope>NUCLEOTIDE SEQUENCE [LARGE SCALE GENOMIC DNA]</scope>
    <source>
        <strain evidence="2 3">Wien I</strain>
    </source>
</reference>
<evidence type="ECO:0000313" key="2">
    <source>
        <dbReference type="EMBL" id="PHJ21654.1"/>
    </source>
</evidence>
<keyword evidence="3" id="KW-1185">Reference proteome</keyword>
<gene>
    <name evidence="2" type="ORF">CSUI_004504</name>
</gene>
<dbReference type="GeneID" id="94427906"/>
<dbReference type="EMBL" id="MIGC01002115">
    <property type="protein sequence ID" value="PHJ21654.1"/>
    <property type="molecule type" value="Genomic_DNA"/>
</dbReference>
<accession>A0A2C6L0X7</accession>
<feature type="region of interest" description="Disordered" evidence="1">
    <location>
        <begin position="531"/>
        <end position="730"/>
    </location>
</feature>
<comment type="caution">
    <text evidence="2">The sequence shown here is derived from an EMBL/GenBank/DDBJ whole genome shotgun (WGS) entry which is preliminary data.</text>
</comment>
<feature type="region of interest" description="Disordered" evidence="1">
    <location>
        <begin position="210"/>
        <end position="308"/>
    </location>
</feature>
<organism evidence="2 3">
    <name type="scientific">Cystoisospora suis</name>
    <dbReference type="NCBI Taxonomy" id="483139"/>
    <lineage>
        <taxon>Eukaryota</taxon>
        <taxon>Sar</taxon>
        <taxon>Alveolata</taxon>
        <taxon>Apicomplexa</taxon>
        <taxon>Conoidasida</taxon>
        <taxon>Coccidia</taxon>
        <taxon>Eucoccidiorida</taxon>
        <taxon>Eimeriorina</taxon>
        <taxon>Sarcocystidae</taxon>
        <taxon>Cystoisospora</taxon>
    </lineage>
</organism>
<dbReference type="Proteomes" id="UP000221165">
    <property type="component" value="Unassembled WGS sequence"/>
</dbReference>
<sequence length="1322" mass="142744">MELNLLRILSRPITIEAQDVIAVVTTLPASEWTVETEEANWRDNKRLMLLSDEWLTFLRQEELGGMSFVSRFLSTILRRIEVSASCVELRLEEAEIRHDGKAFAFGWRAEYICTGQCEDDSVGDEGGVQPSSSRCGPRSPSSKPSADVAASALASQVGADCLSTSGVNAVSGETASSSQCPERSSPFTVMGGDGSRGICLDGESSLLSSVGGEAEDVDMRVSSSPTANTDLSPTLTTSNLRTPASRHTTNATSANGEDWNRERERAVGAVPFGSAARRPQRLLRTGDSERTDHCAAPRDRSEPDAVSPSLWSQWRRKFLSTPREGCNGNSLRPTARRPSHETLHHFPGRNQSGEPTAGNASVGPGPAIWCDVPPRPSFLPPLDKSTNDVYPGSQGPFTDSGTMTTGTRRRDPPRAPPWLHSPKPGEVEHSVSPSDLAGGRSVRTSREADRTARGNNRSSPDGVYCKRVEFINAGIYLDQLTSQGPLAPWLPQPASYRRALLHERSIDGHGARSRLSPHRRVVSSGVVQCTAGDQSLPSAEPDSEEGASGFPGNRQSASEERGLRQRQSEDSATGTRTVTDSRPVFSARRSQGRSRFHSVLPSGISTSWHSSARSLAGKPSGRLAGFPRRAERVRRRWESQHAQCSSQATWPPQHLESLFSDDGGSSPLTPEQRPSGAPQESFDVGERTPFLPDHAAGDRANSASDVGGNDVTTQQVAASPSRRSLTRDTRVTSETIAEEATYETALRTLAAEVPGWGREYSAALTVKSLYDLIPLDELLAKAQASAPHHSYIYQPGRIELRLRVVQTPQNGGRGGNTLLYDRVFLRPLQNRVNVSSVSSWNVVSSASPEEGARGTSGLSPRSSLSTGISVEGHNSLPRDDGGMQRRRPLHVEWYSASSDSHPARFKGGTSASRMTGDVGASSFTIRSNESTSLARQMLLTDGMDAQTVLGGSVGLFASAAMETHGRSCGCAEEGEDTLSASFSSLEYGHTNPDDDFLRSPQTTLKGQEVIQSSASSSRSHQASGENGAQVIQEREWREKESIKSGVSGADRRASVGGREKTTRGWVHANSERCVQTEKKVYVDEVDESLPSVTLSFFFPSCTVTLRKDQLTSIFQWVQYNIFLYSDLVCGVTAEHTKRKASPKEQEAYIAAWRRRLLLKSGGLPVLRSFSRTPMSRCSSPGSPSCRRFVRLHETSSPSQCGSLRTGRGGTVCPTCTAASQNAATRAAGARRDACTIETFEAKYCVEDIMALRQVALRSLKEAGGRQRRRLEGGWGALAWEALHSGDPPLISLSEGEDASFACGHLGGEEEDSIAGLECVSGA</sequence>
<evidence type="ECO:0000256" key="1">
    <source>
        <dbReference type="SAM" id="MobiDB-lite"/>
    </source>
</evidence>
<feature type="compositionally biased region" description="Polar residues" evidence="1">
    <location>
        <begin position="603"/>
        <end position="613"/>
    </location>
</feature>
<feature type="compositionally biased region" description="Polar residues" evidence="1">
    <location>
        <begin position="640"/>
        <end position="650"/>
    </location>
</feature>
<feature type="compositionally biased region" description="Polar residues" evidence="1">
    <location>
        <begin position="221"/>
        <end position="255"/>
    </location>
</feature>
<feature type="compositionally biased region" description="Polar residues" evidence="1">
    <location>
        <begin position="710"/>
        <end position="723"/>
    </location>
</feature>
<feature type="region of interest" description="Disordered" evidence="1">
    <location>
        <begin position="1006"/>
        <end position="1061"/>
    </location>
</feature>
<feature type="compositionally biased region" description="Basic and acidic residues" evidence="1">
    <location>
        <begin position="1032"/>
        <end position="1042"/>
    </location>
</feature>
<feature type="region of interest" description="Disordered" evidence="1">
    <location>
        <begin position="843"/>
        <end position="884"/>
    </location>
</feature>
<feature type="region of interest" description="Disordered" evidence="1">
    <location>
        <begin position="122"/>
        <end position="147"/>
    </location>
</feature>
<feature type="non-terminal residue" evidence="2">
    <location>
        <position position="1322"/>
    </location>
</feature>
<feature type="compositionally biased region" description="Low complexity" evidence="1">
    <location>
        <begin position="1011"/>
        <end position="1023"/>
    </location>
</feature>
<dbReference type="RefSeq" id="XP_067923334.1">
    <property type="nucleotide sequence ID" value="XM_068064695.1"/>
</dbReference>
<feature type="compositionally biased region" description="Polar residues" evidence="1">
    <location>
        <begin position="395"/>
        <end position="406"/>
    </location>
</feature>
<feature type="region of interest" description="Disordered" evidence="1">
    <location>
        <begin position="322"/>
        <end position="462"/>
    </location>
</feature>
<dbReference type="OrthoDB" id="295668at2759"/>
<feature type="compositionally biased region" description="Low complexity" evidence="1">
    <location>
        <begin position="130"/>
        <end position="145"/>
    </location>
</feature>
<proteinExistence type="predicted"/>
<feature type="compositionally biased region" description="Polar residues" evidence="1">
    <location>
        <begin position="570"/>
        <end position="580"/>
    </location>
</feature>
<evidence type="ECO:0000313" key="3">
    <source>
        <dbReference type="Proteomes" id="UP000221165"/>
    </source>
</evidence>
<feature type="compositionally biased region" description="Basic and acidic residues" evidence="1">
    <location>
        <begin position="284"/>
        <end position="303"/>
    </location>
</feature>